<keyword evidence="3" id="KW-1003">Cell membrane</keyword>
<dbReference type="InterPro" id="IPR012902">
    <property type="entry name" value="N_methyl_site"/>
</dbReference>
<evidence type="ECO:0000256" key="8">
    <source>
        <dbReference type="ARBA" id="ARBA00023136"/>
    </source>
</evidence>
<protein>
    <recommendedName>
        <fullName evidence="2">Type II secretion system protein H</fullName>
    </recommendedName>
    <alternativeName>
        <fullName evidence="10">General secretion pathway protein H</fullName>
    </alternativeName>
</protein>
<evidence type="ECO:0000313" key="12">
    <source>
        <dbReference type="Proteomes" id="UP000625930"/>
    </source>
</evidence>
<dbReference type="GO" id="GO:0005886">
    <property type="term" value="C:plasma membrane"/>
    <property type="evidence" value="ECO:0007669"/>
    <property type="project" value="UniProtKB-SubCell"/>
</dbReference>
<dbReference type="EMBL" id="JADUNP010000001">
    <property type="protein sequence ID" value="MBH1650634.1"/>
    <property type="molecule type" value="Genomic_DNA"/>
</dbReference>
<comment type="subcellular location">
    <subcellularLocation>
        <location evidence="1">Cell inner membrane</location>
        <topology evidence="1">Single-pass membrane protein</topology>
    </subcellularLocation>
</comment>
<keyword evidence="4" id="KW-0488">Methylation</keyword>
<keyword evidence="8" id="KW-0472">Membrane</keyword>
<comment type="similarity">
    <text evidence="9">Belongs to the GSP H family.</text>
</comment>
<dbReference type="NCBIfam" id="TIGR02532">
    <property type="entry name" value="IV_pilin_GFxxxE"/>
    <property type="match status" value="1"/>
</dbReference>
<keyword evidence="5" id="KW-0997">Cell inner membrane</keyword>
<dbReference type="InterPro" id="IPR045584">
    <property type="entry name" value="Pilin-like"/>
</dbReference>
<proteinExistence type="inferred from homology"/>
<evidence type="ECO:0000256" key="9">
    <source>
        <dbReference type="ARBA" id="ARBA00025772"/>
    </source>
</evidence>
<evidence type="ECO:0000256" key="3">
    <source>
        <dbReference type="ARBA" id="ARBA00022475"/>
    </source>
</evidence>
<gene>
    <name evidence="11" type="ORF">I5U67_00275</name>
</gene>
<dbReference type="Gene3D" id="3.55.40.10">
    <property type="entry name" value="minor pseudopilin epsh domain"/>
    <property type="match status" value="1"/>
</dbReference>
<dbReference type="RefSeq" id="WP_154263016.1">
    <property type="nucleotide sequence ID" value="NZ_CP040438.1"/>
</dbReference>
<dbReference type="GO" id="GO:0015627">
    <property type="term" value="C:type II protein secretion system complex"/>
    <property type="evidence" value="ECO:0007669"/>
    <property type="project" value="InterPro"/>
</dbReference>
<dbReference type="Proteomes" id="UP000625930">
    <property type="component" value="Unassembled WGS sequence"/>
</dbReference>
<keyword evidence="7" id="KW-1133">Transmembrane helix</keyword>
<dbReference type="AlphaFoldDB" id="A0A6B8J317"/>
<accession>A0A6B8J317</accession>
<evidence type="ECO:0000256" key="10">
    <source>
        <dbReference type="ARBA" id="ARBA00030775"/>
    </source>
</evidence>
<name>A0A6B8J317_STEMA</name>
<evidence type="ECO:0000313" key="11">
    <source>
        <dbReference type="EMBL" id="MBH1650634.1"/>
    </source>
</evidence>
<evidence type="ECO:0000256" key="7">
    <source>
        <dbReference type="ARBA" id="ARBA00022989"/>
    </source>
</evidence>
<dbReference type="GO" id="GO:0015628">
    <property type="term" value="P:protein secretion by the type II secretion system"/>
    <property type="evidence" value="ECO:0007669"/>
    <property type="project" value="InterPro"/>
</dbReference>
<evidence type="ECO:0000256" key="6">
    <source>
        <dbReference type="ARBA" id="ARBA00022692"/>
    </source>
</evidence>
<evidence type="ECO:0000256" key="2">
    <source>
        <dbReference type="ARBA" id="ARBA00021549"/>
    </source>
</evidence>
<dbReference type="Pfam" id="PF12019">
    <property type="entry name" value="GspH"/>
    <property type="match status" value="1"/>
</dbReference>
<dbReference type="InterPro" id="IPR022346">
    <property type="entry name" value="T2SS_GspH"/>
</dbReference>
<evidence type="ECO:0000256" key="5">
    <source>
        <dbReference type="ARBA" id="ARBA00022519"/>
    </source>
</evidence>
<evidence type="ECO:0000256" key="4">
    <source>
        <dbReference type="ARBA" id="ARBA00022481"/>
    </source>
</evidence>
<organism evidence="11 12">
    <name type="scientific">Stenotrophomonas maltophilia</name>
    <name type="common">Pseudomonas maltophilia</name>
    <name type="synonym">Xanthomonas maltophilia</name>
    <dbReference type="NCBI Taxonomy" id="40324"/>
    <lineage>
        <taxon>Bacteria</taxon>
        <taxon>Pseudomonadati</taxon>
        <taxon>Pseudomonadota</taxon>
        <taxon>Gammaproteobacteria</taxon>
        <taxon>Lysobacterales</taxon>
        <taxon>Lysobacteraceae</taxon>
        <taxon>Stenotrophomonas</taxon>
        <taxon>Stenotrophomonas maltophilia group</taxon>
    </lineage>
</organism>
<reference evidence="11" key="1">
    <citation type="submission" date="2020-11" db="EMBL/GenBank/DDBJ databases">
        <title>Enhanced detection system for hospital associated transmission using whole genome sequencing surveillance.</title>
        <authorList>
            <person name="Harrison L.H."/>
            <person name="Van Tyne D."/>
            <person name="Marsh J.W."/>
            <person name="Griffith M.P."/>
            <person name="Snyder D.J."/>
            <person name="Cooper V.S."/>
            <person name="Mustapha M."/>
        </authorList>
    </citation>
    <scope>NUCLEOTIDE SEQUENCE</scope>
    <source>
        <strain evidence="11">STEN00091</strain>
    </source>
</reference>
<keyword evidence="6" id="KW-0812">Transmembrane</keyword>
<sequence>MSLRRQNGFTLVELMVTVAVLAILSTIAYPSFQSTIRSNRVATTTNELIASLALARSEAIKNTRGGAVCASKAGKDCDGSSWADGWMVWEDRNGNGSLDSGENVLRYSEGRPTMKSATETLAIGFDGRGRNRANAEVDVTLRPEKCGDQPLQRTLRISPTGQVRLLKESCS</sequence>
<evidence type="ECO:0000256" key="1">
    <source>
        <dbReference type="ARBA" id="ARBA00004377"/>
    </source>
</evidence>
<comment type="caution">
    <text evidence="11">The sequence shown here is derived from an EMBL/GenBank/DDBJ whole genome shotgun (WGS) entry which is preliminary data.</text>
</comment>
<dbReference type="Pfam" id="PF07963">
    <property type="entry name" value="N_methyl"/>
    <property type="match status" value="1"/>
</dbReference>
<dbReference type="SUPFAM" id="SSF54523">
    <property type="entry name" value="Pili subunits"/>
    <property type="match status" value="1"/>
</dbReference>